<reference evidence="2 3" key="1">
    <citation type="submission" date="2023-07" db="EMBL/GenBank/DDBJ databases">
        <title>Comparative genomics of wheat-associated soil bacteria to identify genetic determinants of phenazine resistance.</title>
        <authorList>
            <person name="Mouncey N."/>
        </authorList>
    </citation>
    <scope>NUCLEOTIDE SEQUENCE [LARGE SCALE GENOMIC DNA]</scope>
    <source>
        <strain evidence="2 3">W1I3</strain>
    </source>
</reference>
<evidence type="ECO:0000313" key="2">
    <source>
        <dbReference type="EMBL" id="MDQ0675531.1"/>
    </source>
</evidence>
<evidence type="ECO:0000313" key="3">
    <source>
        <dbReference type="Proteomes" id="UP001236806"/>
    </source>
</evidence>
<gene>
    <name evidence="2" type="ORF">QFZ36_003092</name>
</gene>
<dbReference type="EMBL" id="JAUSXB010000001">
    <property type="protein sequence ID" value="MDQ0675531.1"/>
    <property type="molecule type" value="Genomic_DNA"/>
</dbReference>
<organism evidence="2 3">
    <name type="scientific">Pseudarthrobacter siccitolerans</name>
    <dbReference type="NCBI Taxonomy" id="861266"/>
    <lineage>
        <taxon>Bacteria</taxon>
        <taxon>Bacillati</taxon>
        <taxon>Actinomycetota</taxon>
        <taxon>Actinomycetes</taxon>
        <taxon>Micrococcales</taxon>
        <taxon>Micrococcaceae</taxon>
        <taxon>Pseudarthrobacter</taxon>
    </lineage>
</organism>
<proteinExistence type="predicted"/>
<protein>
    <submittedName>
        <fullName evidence="2">Uncharacterized protein</fullName>
    </submittedName>
</protein>
<accession>A0ABU0PQL6</accession>
<evidence type="ECO:0000256" key="1">
    <source>
        <dbReference type="SAM" id="MobiDB-lite"/>
    </source>
</evidence>
<feature type="region of interest" description="Disordered" evidence="1">
    <location>
        <begin position="1"/>
        <end position="28"/>
    </location>
</feature>
<dbReference type="RefSeq" id="WP_306637784.1">
    <property type="nucleotide sequence ID" value="NZ_JAUSXB010000001.1"/>
</dbReference>
<name>A0ABU0PQL6_9MICC</name>
<sequence>MATMDNQLHAAGERAGRPHFHKNGRRRAGLPAKRFFKRFAGLSDVPAEDLEALSESLQRAMDLDPASQVLALRALVREELRARGAGSS</sequence>
<feature type="compositionally biased region" description="Basic residues" evidence="1">
    <location>
        <begin position="17"/>
        <end position="28"/>
    </location>
</feature>
<keyword evidence="3" id="KW-1185">Reference proteome</keyword>
<comment type="caution">
    <text evidence="2">The sequence shown here is derived from an EMBL/GenBank/DDBJ whole genome shotgun (WGS) entry which is preliminary data.</text>
</comment>
<dbReference type="Proteomes" id="UP001236806">
    <property type="component" value="Unassembled WGS sequence"/>
</dbReference>